<dbReference type="Proteomes" id="UP001055336">
    <property type="component" value="Chromosome"/>
</dbReference>
<keyword evidence="2" id="KW-1185">Reference proteome</keyword>
<dbReference type="RefSeq" id="WP_240258144.1">
    <property type="nucleotide sequence ID" value="NZ_CP092488.2"/>
</dbReference>
<sequence length="69" mass="7592">MDVEQWLDSLDPDDPNVVVQDGRYLRRISAADDELRDAVADARANGESWGLIGMVLGIDATTAEQRFAT</sequence>
<proteinExistence type="predicted"/>
<evidence type="ECO:0000313" key="1">
    <source>
        <dbReference type="EMBL" id="UMB67683.1"/>
    </source>
</evidence>
<organism evidence="1 2">
    <name type="scientific">Mycobacterium paraterrae</name>
    <dbReference type="NCBI Taxonomy" id="577492"/>
    <lineage>
        <taxon>Bacteria</taxon>
        <taxon>Bacillati</taxon>
        <taxon>Actinomycetota</taxon>
        <taxon>Actinomycetes</taxon>
        <taxon>Mycobacteriales</taxon>
        <taxon>Mycobacteriaceae</taxon>
        <taxon>Mycobacterium</taxon>
    </lineage>
</organism>
<protein>
    <submittedName>
        <fullName evidence="1">Uncharacterized protein</fullName>
    </submittedName>
</protein>
<reference evidence="1" key="1">
    <citation type="submission" date="2022-08" db="EMBL/GenBank/DDBJ databases">
        <title>Whole genome sequencing of non-tuberculosis mycobacteria type-strains.</title>
        <authorList>
            <person name="Igarashi Y."/>
            <person name="Osugi A."/>
            <person name="Mitarai S."/>
        </authorList>
    </citation>
    <scope>NUCLEOTIDE SEQUENCE</scope>
    <source>
        <strain evidence="1">DSM 45127</strain>
    </source>
</reference>
<accession>A0ABY3VLZ0</accession>
<name>A0ABY3VLZ0_9MYCO</name>
<dbReference type="EMBL" id="CP092488">
    <property type="protein sequence ID" value="UMB67683.1"/>
    <property type="molecule type" value="Genomic_DNA"/>
</dbReference>
<gene>
    <name evidence="1" type="ORF">MKK62_14325</name>
</gene>
<evidence type="ECO:0000313" key="2">
    <source>
        <dbReference type="Proteomes" id="UP001055336"/>
    </source>
</evidence>